<feature type="active site" description="Tele-AMP-histidine intermediate" evidence="2">
    <location>
        <position position="122"/>
    </location>
</feature>
<accession>B9XS03</accession>
<dbReference type="CDD" id="cd01275">
    <property type="entry name" value="FHIT"/>
    <property type="match status" value="1"/>
</dbReference>
<organism evidence="6 7">
    <name type="scientific">Pedosphaera parvula (strain Ellin514)</name>
    <dbReference type="NCBI Taxonomy" id="320771"/>
    <lineage>
        <taxon>Bacteria</taxon>
        <taxon>Pseudomonadati</taxon>
        <taxon>Verrucomicrobiota</taxon>
        <taxon>Pedosphaerae</taxon>
        <taxon>Pedosphaerales</taxon>
        <taxon>Pedosphaeraceae</taxon>
        <taxon>Pedosphaera</taxon>
    </lineage>
</organism>
<dbReference type="Pfam" id="PF01230">
    <property type="entry name" value="HIT"/>
    <property type="match status" value="1"/>
</dbReference>
<dbReference type="GO" id="GO:0000166">
    <property type="term" value="F:nucleotide binding"/>
    <property type="evidence" value="ECO:0007669"/>
    <property type="project" value="UniProtKB-KW"/>
</dbReference>
<keyword evidence="7" id="KW-1185">Reference proteome</keyword>
<dbReference type="Gene3D" id="3.30.428.10">
    <property type="entry name" value="HIT-like"/>
    <property type="match status" value="1"/>
</dbReference>
<evidence type="ECO:0000256" key="1">
    <source>
        <dbReference type="ARBA" id="ARBA00022741"/>
    </source>
</evidence>
<dbReference type="AlphaFoldDB" id="B9XS03"/>
<feature type="domain" description="HIT" evidence="5">
    <location>
        <begin position="25"/>
        <end position="135"/>
    </location>
</feature>
<sequence length="162" mass="18027">MEPLHAPWRIQYILAPKPARLDGSIFTAIAQSSDDEANYVIARERSCFALLNTYPYTGGHLMVVPYKQVPDFHGLTDEEMIDMMKLVRRCQDALTQVMKPQGFNIGINLGQVAGAGIQEHLHIHIVPRWAGDTNFMPVIANTTVLPEALKDLAAKLRPALAH</sequence>
<keyword evidence="1" id="KW-0547">Nucleotide-binding</keyword>
<feature type="short sequence motif" description="Histidine triad motif" evidence="4">
    <location>
        <begin position="120"/>
        <end position="124"/>
    </location>
</feature>
<dbReference type="PANTHER" id="PTHR42997:SF1">
    <property type="entry name" value="AP-4-A PHOSPHORYLASE"/>
    <property type="match status" value="1"/>
</dbReference>
<dbReference type="InterPro" id="IPR011146">
    <property type="entry name" value="HIT-like"/>
</dbReference>
<evidence type="ECO:0000259" key="5">
    <source>
        <dbReference type="PROSITE" id="PS51084"/>
    </source>
</evidence>
<dbReference type="GO" id="GO:0003824">
    <property type="term" value="F:catalytic activity"/>
    <property type="evidence" value="ECO:0007669"/>
    <property type="project" value="InterPro"/>
</dbReference>
<protein>
    <submittedName>
        <fullName evidence="6">Histidine triad (HIT) protein</fullName>
    </submittedName>
</protein>
<dbReference type="OrthoDB" id="9784774at2"/>
<dbReference type="InterPro" id="IPR052908">
    <property type="entry name" value="AP-4-A_phosphorylase"/>
</dbReference>
<reference evidence="6 7" key="1">
    <citation type="journal article" date="2011" name="J. Bacteriol.">
        <title>Genome sequence of 'Pedosphaera parvula' Ellin514, an aerobic Verrucomicrobial isolate from pasture soil.</title>
        <authorList>
            <person name="Kant R."/>
            <person name="van Passel M.W."/>
            <person name="Sangwan P."/>
            <person name="Palva A."/>
            <person name="Lucas S."/>
            <person name="Copeland A."/>
            <person name="Lapidus A."/>
            <person name="Glavina Del Rio T."/>
            <person name="Dalin E."/>
            <person name="Tice H."/>
            <person name="Bruce D."/>
            <person name="Goodwin L."/>
            <person name="Pitluck S."/>
            <person name="Chertkov O."/>
            <person name="Larimer F.W."/>
            <person name="Land M.L."/>
            <person name="Hauser L."/>
            <person name="Brettin T.S."/>
            <person name="Detter J.C."/>
            <person name="Han S."/>
            <person name="de Vos W.M."/>
            <person name="Janssen P.H."/>
            <person name="Smidt H."/>
        </authorList>
    </citation>
    <scope>NUCLEOTIDE SEQUENCE [LARGE SCALE GENOMIC DNA]</scope>
    <source>
        <strain evidence="6 7">Ellin514</strain>
    </source>
</reference>
<feature type="binding site" evidence="3">
    <location>
        <position position="124"/>
    </location>
    <ligand>
        <name>substrate</name>
    </ligand>
</feature>
<comment type="caution">
    <text evidence="6">The sequence shown here is derived from an EMBL/GenBank/DDBJ whole genome shotgun (WGS) entry which is preliminary data.</text>
</comment>
<gene>
    <name evidence="6" type="ORF">Cflav_PD0347</name>
</gene>
<dbReference type="STRING" id="320771.Cflav_PD0347"/>
<evidence type="ECO:0000256" key="3">
    <source>
        <dbReference type="PIRSR" id="PIRSR639383-2"/>
    </source>
</evidence>
<evidence type="ECO:0000313" key="7">
    <source>
        <dbReference type="Proteomes" id="UP000003688"/>
    </source>
</evidence>
<evidence type="ECO:0000256" key="4">
    <source>
        <dbReference type="PROSITE-ProRule" id="PRU00464"/>
    </source>
</evidence>
<dbReference type="SUPFAM" id="SSF54197">
    <property type="entry name" value="HIT-like"/>
    <property type="match status" value="1"/>
</dbReference>
<name>B9XS03_PEDPL</name>
<dbReference type="PANTHER" id="PTHR42997">
    <property type="entry name" value="HIT FAMILY HYDROLASE"/>
    <property type="match status" value="1"/>
</dbReference>
<proteinExistence type="predicted"/>
<feature type="binding site" evidence="3">
    <location>
        <position position="52"/>
    </location>
    <ligand>
        <name>substrate</name>
    </ligand>
</feature>
<dbReference type="InterPro" id="IPR036265">
    <property type="entry name" value="HIT-like_sf"/>
</dbReference>
<dbReference type="EMBL" id="ABOX02000071">
    <property type="protein sequence ID" value="EEF57374.1"/>
    <property type="molecule type" value="Genomic_DNA"/>
</dbReference>
<dbReference type="Proteomes" id="UP000003688">
    <property type="component" value="Unassembled WGS sequence"/>
</dbReference>
<dbReference type="RefSeq" id="WP_007418586.1">
    <property type="nucleotide sequence ID" value="NZ_ABOX02000071.1"/>
</dbReference>
<dbReference type="InterPro" id="IPR039383">
    <property type="entry name" value="FHIT"/>
</dbReference>
<evidence type="ECO:0000313" key="6">
    <source>
        <dbReference type="EMBL" id="EEF57374.1"/>
    </source>
</evidence>
<dbReference type="PROSITE" id="PS51084">
    <property type="entry name" value="HIT_2"/>
    <property type="match status" value="1"/>
</dbReference>
<evidence type="ECO:0000256" key="2">
    <source>
        <dbReference type="PIRSR" id="PIRSR639383-1"/>
    </source>
</evidence>